<feature type="transmembrane region" description="Helical" evidence="10">
    <location>
        <begin position="159"/>
        <end position="181"/>
    </location>
</feature>
<keyword evidence="5" id="KW-0597">Phosphoprotein</keyword>
<dbReference type="NCBIfam" id="NF033792">
    <property type="entry name" value="ActS_PrrB_HisK"/>
    <property type="match status" value="1"/>
</dbReference>
<feature type="transmembrane region" description="Helical" evidence="10">
    <location>
        <begin position="92"/>
        <end position="116"/>
    </location>
</feature>
<keyword evidence="10" id="KW-0472">Membrane</keyword>
<keyword evidence="6" id="KW-0808">Transferase</keyword>
<keyword evidence="13" id="KW-1185">Reference proteome</keyword>
<dbReference type="InterPro" id="IPR036097">
    <property type="entry name" value="HisK_dim/P_sf"/>
</dbReference>
<dbReference type="InterPro" id="IPR036890">
    <property type="entry name" value="HATPase_C_sf"/>
</dbReference>
<dbReference type="PRINTS" id="PR00344">
    <property type="entry name" value="BCTRLSENSOR"/>
</dbReference>
<evidence type="ECO:0000256" key="3">
    <source>
        <dbReference type="ARBA" id="ARBA00012438"/>
    </source>
</evidence>
<accession>A0ABY7SI42</accession>
<dbReference type="InterPro" id="IPR004358">
    <property type="entry name" value="Sig_transdc_His_kin-like_C"/>
</dbReference>
<dbReference type="InterPro" id="IPR003661">
    <property type="entry name" value="HisK_dim/P_dom"/>
</dbReference>
<evidence type="ECO:0000256" key="5">
    <source>
        <dbReference type="ARBA" id="ARBA00022553"/>
    </source>
</evidence>
<evidence type="ECO:0000256" key="10">
    <source>
        <dbReference type="SAM" id="Phobius"/>
    </source>
</evidence>
<feature type="transmembrane region" description="Helical" evidence="10">
    <location>
        <begin position="128"/>
        <end position="147"/>
    </location>
</feature>
<dbReference type="InterPro" id="IPR003594">
    <property type="entry name" value="HATPase_dom"/>
</dbReference>
<dbReference type="PROSITE" id="PS50109">
    <property type="entry name" value="HIS_KIN"/>
    <property type="match status" value="1"/>
</dbReference>
<sequence>MTGFSHEIEADSITPPELEPIRLRTLVLLRWFAITGQLAAVFAARIMGIQFPIGPVLALIAAAAIINLWQMLKPHQRMSASQTAGQLSFDLIQLSALIGLTGGLVNPFGLLVLAPVTVAATVLDRRRTLALGIATIILITLASVLAVPLHDATGTELSMAPILLLGHWVALVIGVVFFAVYAHRVAAELKATSTALFATQMALSREQRLQHLGGVVAAAAHEMGTPLATIKLIAGELGDELEDRPELRADAMALRDSADRCAQILRSMGRAGKEDLHLRSAPVQAVLEDAAHPHADRGPVVEITGSGPDIRRDPGVIHALRNLIQNAVDFAHSRVVIDAHASADHLTVTIRDDGPGYSPAVLSRIGDPFVTSKRGGAQRSGYEGMGLGMFIAKTLLERSGASLTVANAQPGALVTVRWPLERIKATSRVALGQNPSFDKF</sequence>
<comment type="subcellular location">
    <subcellularLocation>
        <location evidence="2">Cell membrane</location>
        <topology evidence="2">Multi-pass membrane protein</topology>
    </subcellularLocation>
</comment>
<dbReference type="RefSeq" id="WP_271883945.1">
    <property type="nucleotide sequence ID" value="NZ_CP067136.1"/>
</dbReference>
<dbReference type="Pfam" id="PF00512">
    <property type="entry name" value="HisKA"/>
    <property type="match status" value="1"/>
</dbReference>
<dbReference type="PANTHER" id="PTHR44936:SF10">
    <property type="entry name" value="SENSOR PROTEIN RSTB"/>
    <property type="match status" value="1"/>
</dbReference>
<evidence type="ECO:0000256" key="1">
    <source>
        <dbReference type="ARBA" id="ARBA00000085"/>
    </source>
</evidence>
<dbReference type="InterPro" id="IPR047770">
    <property type="entry name" value="RegB"/>
</dbReference>
<feature type="transmembrane region" description="Helical" evidence="10">
    <location>
        <begin position="28"/>
        <end position="46"/>
    </location>
</feature>
<dbReference type="Pfam" id="PF02518">
    <property type="entry name" value="HATPase_c"/>
    <property type="match status" value="1"/>
</dbReference>
<keyword evidence="4" id="KW-1003">Cell membrane</keyword>
<keyword evidence="10" id="KW-1133">Transmembrane helix</keyword>
<evidence type="ECO:0000256" key="9">
    <source>
        <dbReference type="ARBA" id="ARBA00022840"/>
    </source>
</evidence>
<dbReference type="CDD" id="cd00082">
    <property type="entry name" value="HisKA"/>
    <property type="match status" value="1"/>
</dbReference>
<evidence type="ECO:0000256" key="6">
    <source>
        <dbReference type="ARBA" id="ARBA00022679"/>
    </source>
</evidence>
<keyword evidence="9" id="KW-0067">ATP-binding</keyword>
<dbReference type="PANTHER" id="PTHR44936">
    <property type="entry name" value="SENSOR PROTEIN CREC"/>
    <property type="match status" value="1"/>
</dbReference>
<keyword evidence="10" id="KW-0812">Transmembrane</keyword>
<dbReference type="EC" id="2.7.13.3" evidence="3"/>
<evidence type="ECO:0000256" key="7">
    <source>
        <dbReference type="ARBA" id="ARBA00022741"/>
    </source>
</evidence>
<evidence type="ECO:0000256" key="8">
    <source>
        <dbReference type="ARBA" id="ARBA00022777"/>
    </source>
</evidence>
<evidence type="ECO:0000256" key="4">
    <source>
        <dbReference type="ARBA" id="ARBA00022475"/>
    </source>
</evidence>
<dbReference type="Gene3D" id="1.10.287.130">
    <property type="match status" value="1"/>
</dbReference>
<feature type="domain" description="Histidine kinase" evidence="11">
    <location>
        <begin position="218"/>
        <end position="422"/>
    </location>
</feature>
<dbReference type="SMART" id="SM00387">
    <property type="entry name" value="HATPase_c"/>
    <property type="match status" value="1"/>
</dbReference>
<dbReference type="InterPro" id="IPR050980">
    <property type="entry name" value="2C_sensor_his_kinase"/>
</dbReference>
<evidence type="ECO:0000259" key="11">
    <source>
        <dbReference type="PROSITE" id="PS50109"/>
    </source>
</evidence>
<dbReference type="GO" id="GO:0016301">
    <property type="term" value="F:kinase activity"/>
    <property type="evidence" value="ECO:0007669"/>
    <property type="project" value="UniProtKB-KW"/>
</dbReference>
<dbReference type="SUPFAM" id="SSF55874">
    <property type="entry name" value="ATPase domain of HSP90 chaperone/DNA topoisomerase II/histidine kinase"/>
    <property type="match status" value="1"/>
</dbReference>
<dbReference type="InterPro" id="IPR005467">
    <property type="entry name" value="His_kinase_dom"/>
</dbReference>
<dbReference type="EMBL" id="CP067136">
    <property type="protein sequence ID" value="WCR06233.1"/>
    <property type="molecule type" value="Genomic_DNA"/>
</dbReference>
<comment type="catalytic activity">
    <reaction evidence="1">
        <text>ATP + protein L-histidine = ADP + protein N-phospho-L-histidine.</text>
        <dbReference type="EC" id="2.7.13.3"/>
    </reaction>
</comment>
<reference evidence="12 13" key="1">
    <citation type="submission" date="2021-01" db="EMBL/GenBank/DDBJ databases">
        <title>Biogeographic distribution of Paracoccus.</title>
        <authorList>
            <person name="Hollensteiner J."/>
            <person name="Leineberger J."/>
            <person name="Brinkhoff T."/>
            <person name="Daniel R."/>
        </authorList>
    </citation>
    <scope>NUCLEOTIDE SEQUENCE [LARGE SCALE GENOMIC DNA]</scope>
    <source>
        <strain evidence="12 13">KCTC 22803</strain>
    </source>
</reference>
<name>A0ABY7SI42_9RHOB</name>
<evidence type="ECO:0000256" key="2">
    <source>
        <dbReference type="ARBA" id="ARBA00004651"/>
    </source>
</evidence>
<keyword evidence="8 12" id="KW-0418">Kinase</keyword>
<evidence type="ECO:0000313" key="12">
    <source>
        <dbReference type="EMBL" id="WCR06233.1"/>
    </source>
</evidence>
<keyword evidence="7" id="KW-0547">Nucleotide-binding</keyword>
<protein>
    <recommendedName>
        <fullName evidence="3">histidine kinase</fullName>
        <ecNumber evidence="3">2.7.13.3</ecNumber>
    </recommendedName>
</protein>
<dbReference type="Gene3D" id="3.30.565.10">
    <property type="entry name" value="Histidine kinase-like ATPase, C-terminal domain"/>
    <property type="match status" value="1"/>
</dbReference>
<dbReference type="Proteomes" id="UP001219349">
    <property type="component" value="Chromosome"/>
</dbReference>
<gene>
    <name evidence="12" type="ORF">JHX87_12105</name>
</gene>
<evidence type="ECO:0000313" key="13">
    <source>
        <dbReference type="Proteomes" id="UP001219349"/>
    </source>
</evidence>
<feature type="transmembrane region" description="Helical" evidence="10">
    <location>
        <begin position="53"/>
        <end position="72"/>
    </location>
</feature>
<dbReference type="SMART" id="SM00388">
    <property type="entry name" value="HisKA"/>
    <property type="match status" value="1"/>
</dbReference>
<proteinExistence type="predicted"/>
<organism evidence="12 13">
    <name type="scientific">Paracoccus fistulariae</name>
    <dbReference type="NCBI Taxonomy" id="658446"/>
    <lineage>
        <taxon>Bacteria</taxon>
        <taxon>Pseudomonadati</taxon>
        <taxon>Pseudomonadota</taxon>
        <taxon>Alphaproteobacteria</taxon>
        <taxon>Rhodobacterales</taxon>
        <taxon>Paracoccaceae</taxon>
        <taxon>Paracoccus</taxon>
    </lineage>
</organism>
<dbReference type="SUPFAM" id="SSF47384">
    <property type="entry name" value="Homodimeric domain of signal transducing histidine kinase"/>
    <property type="match status" value="1"/>
</dbReference>